<keyword evidence="2" id="KW-0812">Transmembrane</keyword>
<evidence type="ECO:0000313" key="4">
    <source>
        <dbReference type="Proteomes" id="UP000315226"/>
    </source>
</evidence>
<feature type="transmembrane region" description="Helical" evidence="2">
    <location>
        <begin position="161"/>
        <end position="183"/>
    </location>
</feature>
<feature type="transmembrane region" description="Helical" evidence="2">
    <location>
        <begin position="127"/>
        <end position="149"/>
    </location>
</feature>
<gene>
    <name evidence="3" type="ORF">SGA01_71410</name>
</gene>
<dbReference type="EMBL" id="BJMN01000059">
    <property type="protein sequence ID" value="GEB61536.1"/>
    <property type="molecule type" value="Genomic_DNA"/>
</dbReference>
<keyword evidence="4" id="KW-1185">Reference proteome</keyword>
<feature type="transmembrane region" description="Helical" evidence="2">
    <location>
        <begin position="48"/>
        <end position="76"/>
    </location>
</feature>
<dbReference type="RefSeq" id="WP_167534247.1">
    <property type="nucleotide sequence ID" value="NZ_BJMN01000059.1"/>
</dbReference>
<reference evidence="3 4" key="1">
    <citation type="submission" date="2019-06" db="EMBL/GenBank/DDBJ databases">
        <title>Whole genome shotgun sequence of Streptomyces gardneri NBRC 12865.</title>
        <authorList>
            <person name="Hosoyama A."/>
            <person name="Uohara A."/>
            <person name="Ohji S."/>
            <person name="Ichikawa N."/>
        </authorList>
    </citation>
    <scope>NUCLEOTIDE SEQUENCE [LARGE SCALE GENOMIC DNA]</scope>
    <source>
        <strain evidence="3 4">NBRC 12865</strain>
    </source>
</reference>
<protein>
    <submittedName>
        <fullName evidence="3">Uncharacterized protein</fullName>
    </submittedName>
</protein>
<comment type="caution">
    <text evidence="3">The sequence shown here is derived from an EMBL/GenBank/DDBJ whole genome shotgun (WGS) entry which is preliminary data.</text>
</comment>
<feature type="transmembrane region" description="Helical" evidence="2">
    <location>
        <begin position="270"/>
        <end position="292"/>
    </location>
</feature>
<keyword evidence="2" id="KW-1133">Transmembrane helix</keyword>
<organism evidence="3 4">
    <name type="scientific">Streptomyces gardneri</name>
    <dbReference type="NCBI Taxonomy" id="66892"/>
    <lineage>
        <taxon>Bacteria</taxon>
        <taxon>Bacillati</taxon>
        <taxon>Actinomycetota</taxon>
        <taxon>Actinomycetes</taxon>
        <taxon>Kitasatosporales</taxon>
        <taxon>Streptomycetaceae</taxon>
        <taxon>Streptomyces</taxon>
    </lineage>
</organism>
<dbReference type="AlphaFoldDB" id="A0A4Y3RV00"/>
<evidence type="ECO:0000313" key="3">
    <source>
        <dbReference type="EMBL" id="GEB61536.1"/>
    </source>
</evidence>
<accession>A0A4Y3RV00</accession>
<evidence type="ECO:0000256" key="1">
    <source>
        <dbReference type="SAM" id="MobiDB-lite"/>
    </source>
</evidence>
<evidence type="ECO:0000256" key="2">
    <source>
        <dbReference type="SAM" id="Phobius"/>
    </source>
</evidence>
<dbReference type="Proteomes" id="UP000315226">
    <property type="component" value="Unassembled WGS sequence"/>
</dbReference>
<keyword evidence="2" id="KW-0472">Membrane</keyword>
<name>A0A4Y3RV00_9ACTN</name>
<sequence>MPNSPDPASALNRERTFCVSRDMYPEKAAPGPAPEGCLTAAIRIPVRIVVLVVVVPVRLVWDALALCGAFLGRVLLRPLGRAYDWFHEHVLAPVGRAVARMAEALATATWWLVKAVFYWPWLGLWRYVLVPLAVHLVAAPAAWLYRAVLTPIGHGLARATAWVYARLIAPLGRGAGLALWAVLVWPWTALWRYVVVPLASGAYRYVLTPLGHGLAWIGKGLATGLTWILKGLAAGLMRLGKVLLVIPAVFLYRWVLTPVGRVLAVIGREIAAALAVCWRIAGYISLAVGRALKWLAWNLLGRPVSWFYRSVATPVGHFVRDAVWRPAKKAAVETGRAVREALASAAETVRRARRDAWHALVGGERRPEPVNAPQGQARNLGGAAPRQTVPGMVAEAEISLHKRG</sequence>
<proteinExistence type="predicted"/>
<feature type="region of interest" description="Disordered" evidence="1">
    <location>
        <begin position="364"/>
        <end position="385"/>
    </location>
</feature>